<reference evidence="3" key="1">
    <citation type="journal article" date="2016" name="Nature">
        <title>The genome of the seagrass Zostera marina reveals angiosperm adaptation to the sea.</title>
        <authorList>
            <person name="Olsen J.L."/>
            <person name="Rouze P."/>
            <person name="Verhelst B."/>
            <person name="Lin Y.-C."/>
            <person name="Bayer T."/>
            <person name="Collen J."/>
            <person name="Dattolo E."/>
            <person name="De Paoli E."/>
            <person name="Dittami S."/>
            <person name="Maumus F."/>
            <person name="Michel G."/>
            <person name="Kersting A."/>
            <person name="Lauritano C."/>
            <person name="Lohaus R."/>
            <person name="Toepel M."/>
            <person name="Tonon T."/>
            <person name="Vanneste K."/>
            <person name="Amirebrahimi M."/>
            <person name="Brakel J."/>
            <person name="Bostroem C."/>
            <person name="Chovatia M."/>
            <person name="Grimwood J."/>
            <person name="Jenkins J.W."/>
            <person name="Jueterbock A."/>
            <person name="Mraz A."/>
            <person name="Stam W.T."/>
            <person name="Tice H."/>
            <person name="Bornberg-Bauer E."/>
            <person name="Green P.J."/>
            <person name="Pearson G.A."/>
            <person name="Procaccini G."/>
            <person name="Duarte C.M."/>
            <person name="Schmutz J."/>
            <person name="Reusch T.B.H."/>
            <person name="Van de Peer Y."/>
        </authorList>
    </citation>
    <scope>NUCLEOTIDE SEQUENCE [LARGE SCALE GENOMIC DNA]</scope>
    <source>
        <strain evidence="3">cv. Finnish</strain>
    </source>
</reference>
<keyword evidence="3" id="KW-1185">Reference proteome</keyword>
<proteinExistence type="predicted"/>
<dbReference type="OrthoDB" id="688136at2759"/>
<organism evidence="2 3">
    <name type="scientific">Zostera marina</name>
    <name type="common">Eelgrass</name>
    <dbReference type="NCBI Taxonomy" id="29655"/>
    <lineage>
        <taxon>Eukaryota</taxon>
        <taxon>Viridiplantae</taxon>
        <taxon>Streptophyta</taxon>
        <taxon>Embryophyta</taxon>
        <taxon>Tracheophyta</taxon>
        <taxon>Spermatophyta</taxon>
        <taxon>Magnoliopsida</taxon>
        <taxon>Liliopsida</taxon>
        <taxon>Zosteraceae</taxon>
        <taxon>Zostera</taxon>
    </lineage>
</organism>
<comment type="caution">
    <text evidence="2">The sequence shown here is derived from an EMBL/GenBank/DDBJ whole genome shotgun (WGS) entry which is preliminary data.</text>
</comment>
<accession>A0A0K9PHB2</accession>
<feature type="compositionally biased region" description="Basic residues" evidence="1">
    <location>
        <begin position="56"/>
        <end position="68"/>
    </location>
</feature>
<name>A0A0K9PHB2_ZOSMR</name>
<evidence type="ECO:0000313" key="2">
    <source>
        <dbReference type="EMBL" id="KMZ68468.1"/>
    </source>
</evidence>
<evidence type="ECO:0000313" key="3">
    <source>
        <dbReference type="Proteomes" id="UP000036987"/>
    </source>
</evidence>
<protein>
    <submittedName>
        <fullName evidence="2">Uncharacterized protein</fullName>
    </submittedName>
</protein>
<dbReference type="EMBL" id="LFYR01000839">
    <property type="protein sequence ID" value="KMZ68468.1"/>
    <property type="molecule type" value="Genomic_DNA"/>
</dbReference>
<dbReference type="Pfam" id="PF05340">
    <property type="entry name" value="DUF740"/>
    <property type="match status" value="1"/>
</dbReference>
<evidence type="ECO:0000256" key="1">
    <source>
        <dbReference type="SAM" id="MobiDB-lite"/>
    </source>
</evidence>
<dbReference type="InterPro" id="IPR008004">
    <property type="entry name" value="OCTOPUS-like"/>
</dbReference>
<dbReference type="PANTHER" id="PTHR34046:SF19">
    <property type="entry name" value="RAPIDLY ELICITED PROTEIN, PUTATIVE-RELATED"/>
    <property type="match status" value="1"/>
</dbReference>
<dbReference type="AlphaFoldDB" id="A0A0K9PHB2"/>
<gene>
    <name evidence="2" type="ORF">ZOSMA_23G01270</name>
</gene>
<feature type="region of interest" description="Disordered" evidence="1">
    <location>
        <begin position="40"/>
        <end position="77"/>
    </location>
</feature>
<feature type="compositionally biased region" description="Low complexity" evidence="1">
    <location>
        <begin position="40"/>
        <end position="54"/>
    </location>
</feature>
<dbReference type="Proteomes" id="UP000036987">
    <property type="component" value="Unassembled WGS sequence"/>
</dbReference>
<dbReference type="PANTHER" id="PTHR34046">
    <property type="entry name" value="OS06G0218800 PROTEIN"/>
    <property type="match status" value="1"/>
</dbReference>
<sequence>MEGKCKYHPIHNQLKGVCPFCLRERLLRITASSSTPSMMISSASYESSSGASPGKRMGKRRKLVKRTKSSLPASSEQIQFRRTKSVASVMGIISSTRSMIQGTEDGRGKGRKEVTGKVGFWYRLLGIEKKKKKTMIVNKRIDDEVAISANTEIQ</sequence>